<evidence type="ECO:0000313" key="6">
    <source>
        <dbReference type="EMBL" id="ADI15397.1"/>
    </source>
</evidence>
<dbReference type="PANTHER" id="PTHR30290:SF9">
    <property type="entry name" value="OLIGOPEPTIDE-BINDING PROTEIN APPA"/>
    <property type="match status" value="1"/>
</dbReference>
<dbReference type="PANTHER" id="PTHR30290">
    <property type="entry name" value="PERIPLASMIC BINDING COMPONENT OF ABC TRANSPORTER"/>
    <property type="match status" value="1"/>
</dbReference>
<dbReference type="GO" id="GO:0015833">
    <property type="term" value="P:peptide transport"/>
    <property type="evidence" value="ECO:0007669"/>
    <property type="project" value="TreeGrafter"/>
</dbReference>
<evidence type="ECO:0000256" key="4">
    <source>
        <dbReference type="SAM" id="SignalP"/>
    </source>
</evidence>
<reference evidence="6 7" key="2">
    <citation type="journal article" date="2011" name="Stand. Genomic Sci.">
        <title>Complete genome sequence of Truepera radiovictrix type strain (RQ-24).</title>
        <authorList>
            <person name="Ivanova N."/>
            <person name="Rohde C."/>
            <person name="Munk C."/>
            <person name="Nolan M."/>
            <person name="Lucas S."/>
            <person name="Del Rio T.G."/>
            <person name="Tice H."/>
            <person name="Deshpande S."/>
            <person name="Cheng J.F."/>
            <person name="Tapia R."/>
            <person name="Han C."/>
            <person name="Goodwin L."/>
            <person name="Pitluck S."/>
            <person name="Liolios K."/>
            <person name="Mavromatis K."/>
            <person name="Mikhailova N."/>
            <person name="Pati A."/>
            <person name="Chen A."/>
            <person name="Palaniappan K."/>
            <person name="Land M."/>
            <person name="Hauser L."/>
            <person name="Chang Y.J."/>
            <person name="Jeffries C.D."/>
            <person name="Brambilla E."/>
            <person name="Rohde M."/>
            <person name="Goker M."/>
            <person name="Tindall B.J."/>
            <person name="Woyke T."/>
            <person name="Bristow J."/>
            <person name="Eisen J.A."/>
            <person name="Markowitz V."/>
            <person name="Hugenholtz P."/>
            <person name="Kyrpides N.C."/>
            <person name="Klenk H.P."/>
            <person name="Lapidus A."/>
        </authorList>
    </citation>
    <scope>NUCLEOTIDE SEQUENCE [LARGE SCALE GENOMIC DNA]</scope>
    <source>
        <strain evidence="7">DSM 17093 / CIP 108686 / LMG 22925 / RQ-24</strain>
    </source>
</reference>
<protein>
    <submittedName>
        <fullName evidence="6">Extracellular solute-binding protein family 5</fullName>
    </submittedName>
</protein>
<evidence type="ECO:0000259" key="5">
    <source>
        <dbReference type="Pfam" id="PF00496"/>
    </source>
</evidence>
<name>D7CSH7_TRURR</name>
<comment type="similarity">
    <text evidence="1">Belongs to the bacterial solute-binding protein 5 family.</text>
</comment>
<dbReference type="SUPFAM" id="SSF53850">
    <property type="entry name" value="Periplasmic binding protein-like II"/>
    <property type="match status" value="1"/>
</dbReference>
<proteinExistence type="inferred from homology"/>
<evidence type="ECO:0000256" key="3">
    <source>
        <dbReference type="ARBA" id="ARBA00022729"/>
    </source>
</evidence>
<sequence length="605" mass="67005">MKKPSLALSAGALAATALLPLASAQPFQWPENYAPTAVQGGTIQETLFGDFLTFNTVLSSSAQETAVLGLTAAPSLVYRDWLGTRSFRDEEGNFNLFFAADIEEVRTEQEFIITLREGWTWSDGEEITAEDFMAARTIIGDPDVQSNTYSFTVQGETQEPVIYEQLGEYQFRVTFPEPQVNAIGRIDGISAVPAHIFMPVYEAEGAEGIRALWSIDTPVTELVSGGPYMITEFAPGERITLTRNDAYAQNVLAADGTPLPGPDSWTVTFVEDRNAQLALVTTDQTSFYWPTTLDEVRAVQQAVQNGTIGGQLFANIGPDSLVDFMTFNFNKRDECKRNLFRATEFRQAVAIMIDREALIQAALGGLGFPAKDYQSEAAAPFDAPNLEPFEFDPERGVELLAAIGFTEEGPDGVLRNPETGCRAEFDLQFNSGNNRRAQIAQVISQTLEPYGVRVNPREVASEIWSDSIVGTDYDPEVGRTVDYDAQIWGLAGGDVDNPSSVNVLGLGENLNSWNKDRGDAELWEISMDRLSRRMDRTLDLEERVAIYNQRAEIMREHLPIIPLISPAFHFYHDLGNVWPEEVLDANSIESPYTPGNFRTLVTEPQ</sequence>
<dbReference type="STRING" id="649638.Trad_2287"/>
<organism evidence="6 7">
    <name type="scientific">Truepera radiovictrix (strain DSM 17093 / CIP 108686 / LMG 22925 / RQ-24)</name>
    <dbReference type="NCBI Taxonomy" id="649638"/>
    <lineage>
        <taxon>Bacteria</taxon>
        <taxon>Thermotogati</taxon>
        <taxon>Deinococcota</taxon>
        <taxon>Deinococci</taxon>
        <taxon>Trueperales</taxon>
        <taxon>Trueperaceae</taxon>
        <taxon>Truepera</taxon>
    </lineage>
</organism>
<keyword evidence="3 4" id="KW-0732">Signal</keyword>
<dbReference type="InterPro" id="IPR039424">
    <property type="entry name" value="SBP_5"/>
</dbReference>
<dbReference type="PIRSF" id="PIRSF002741">
    <property type="entry name" value="MppA"/>
    <property type="match status" value="1"/>
</dbReference>
<feature type="chain" id="PRO_5003094562" evidence="4">
    <location>
        <begin position="25"/>
        <end position="605"/>
    </location>
</feature>
<gene>
    <name evidence="6" type="ordered locus">Trad_2287</name>
</gene>
<dbReference type="GO" id="GO:1904680">
    <property type="term" value="F:peptide transmembrane transporter activity"/>
    <property type="evidence" value="ECO:0007669"/>
    <property type="project" value="TreeGrafter"/>
</dbReference>
<dbReference type="GO" id="GO:0043190">
    <property type="term" value="C:ATP-binding cassette (ABC) transporter complex"/>
    <property type="evidence" value="ECO:0007669"/>
    <property type="project" value="InterPro"/>
</dbReference>
<feature type="signal peptide" evidence="4">
    <location>
        <begin position="1"/>
        <end position="24"/>
    </location>
</feature>
<dbReference type="Gene3D" id="3.10.105.10">
    <property type="entry name" value="Dipeptide-binding Protein, Domain 3"/>
    <property type="match status" value="1"/>
</dbReference>
<accession>D7CSH7</accession>
<dbReference type="RefSeq" id="WP_013178760.1">
    <property type="nucleotide sequence ID" value="NC_014221.1"/>
</dbReference>
<dbReference type="Pfam" id="PF00496">
    <property type="entry name" value="SBP_bac_5"/>
    <property type="match status" value="1"/>
</dbReference>
<dbReference type="eggNOG" id="COG0747">
    <property type="taxonomic scope" value="Bacteria"/>
</dbReference>
<dbReference type="GO" id="GO:0042597">
    <property type="term" value="C:periplasmic space"/>
    <property type="evidence" value="ECO:0007669"/>
    <property type="project" value="UniProtKB-ARBA"/>
</dbReference>
<dbReference type="InterPro" id="IPR030678">
    <property type="entry name" value="Peptide/Ni-bd"/>
</dbReference>
<dbReference type="KEGG" id="tra:Trad_2287"/>
<evidence type="ECO:0000256" key="2">
    <source>
        <dbReference type="ARBA" id="ARBA00022448"/>
    </source>
</evidence>
<keyword evidence="7" id="KW-1185">Reference proteome</keyword>
<evidence type="ECO:0000256" key="1">
    <source>
        <dbReference type="ARBA" id="ARBA00005695"/>
    </source>
</evidence>
<dbReference type="EMBL" id="CP002049">
    <property type="protein sequence ID" value="ADI15397.1"/>
    <property type="molecule type" value="Genomic_DNA"/>
</dbReference>
<reference evidence="7" key="1">
    <citation type="submission" date="2010-05" db="EMBL/GenBank/DDBJ databases">
        <title>The complete genome of Truepera radiovictris DSM 17093.</title>
        <authorList>
            <consortium name="US DOE Joint Genome Institute (JGI-PGF)"/>
            <person name="Lucas S."/>
            <person name="Copeland A."/>
            <person name="Lapidus A."/>
            <person name="Glavina del Rio T."/>
            <person name="Dalin E."/>
            <person name="Tice H."/>
            <person name="Bruce D."/>
            <person name="Goodwin L."/>
            <person name="Pitluck S."/>
            <person name="Kyrpides N."/>
            <person name="Mavromatis K."/>
            <person name="Ovchinnikova G."/>
            <person name="Munk A.C."/>
            <person name="Detter J.C."/>
            <person name="Han C."/>
            <person name="Tapia R."/>
            <person name="Land M."/>
            <person name="Hauser L."/>
            <person name="Markowitz V."/>
            <person name="Cheng J.-F."/>
            <person name="Hugenholtz P."/>
            <person name="Woyke T."/>
            <person name="Wu D."/>
            <person name="Tindall B."/>
            <person name="Pomrenke H.G."/>
            <person name="Brambilla E."/>
            <person name="Klenk H.-P."/>
            <person name="Eisen J.A."/>
        </authorList>
    </citation>
    <scope>NUCLEOTIDE SEQUENCE [LARGE SCALE GENOMIC DNA]</scope>
    <source>
        <strain evidence="7">DSM 17093 / CIP 108686 / LMG 22925 / RQ-24</strain>
    </source>
</reference>
<dbReference type="Proteomes" id="UP000000379">
    <property type="component" value="Chromosome"/>
</dbReference>
<feature type="domain" description="Solute-binding protein family 5" evidence="5">
    <location>
        <begin position="108"/>
        <end position="504"/>
    </location>
</feature>
<dbReference type="OrthoDB" id="137511at2"/>
<keyword evidence="2" id="KW-0813">Transport</keyword>
<dbReference type="AlphaFoldDB" id="D7CSH7"/>
<dbReference type="Gene3D" id="3.40.190.10">
    <property type="entry name" value="Periplasmic binding protein-like II"/>
    <property type="match status" value="1"/>
</dbReference>
<evidence type="ECO:0000313" key="7">
    <source>
        <dbReference type="Proteomes" id="UP000000379"/>
    </source>
</evidence>
<dbReference type="HOGENOM" id="CLU_017028_8_4_0"/>
<dbReference type="InterPro" id="IPR000914">
    <property type="entry name" value="SBP_5_dom"/>
</dbReference>